<gene>
    <name evidence="6" type="ORF">EDD55_10890</name>
</gene>
<reference evidence="6 7" key="1">
    <citation type="submission" date="2019-03" db="EMBL/GenBank/DDBJ databases">
        <title>Genomic Encyclopedia of Type Strains, Phase IV (KMG-IV): sequencing the most valuable type-strain genomes for metagenomic binning, comparative biology and taxonomic classification.</title>
        <authorList>
            <person name="Goeker M."/>
        </authorList>
    </citation>
    <scope>NUCLEOTIDE SEQUENCE [LARGE SCALE GENOMIC DNA]</scope>
    <source>
        <strain evidence="6 7">DSM 101688</strain>
    </source>
</reference>
<dbReference type="PANTHER" id="PTHR30346:SF10">
    <property type="entry name" value="TRANSCRIPTIONAL REGULATOR OF OXIDATIVE STRESS OXYR"/>
    <property type="match status" value="1"/>
</dbReference>
<comment type="similarity">
    <text evidence="1">Belongs to the LysR transcriptional regulatory family.</text>
</comment>
<dbReference type="Pfam" id="PF00126">
    <property type="entry name" value="HTH_1"/>
    <property type="match status" value="1"/>
</dbReference>
<accession>A0A4R3J9M6</accession>
<evidence type="ECO:0000256" key="2">
    <source>
        <dbReference type="ARBA" id="ARBA00023015"/>
    </source>
</evidence>
<keyword evidence="2" id="KW-0805">Transcription regulation</keyword>
<name>A0A4R3J9M6_9PROT</name>
<dbReference type="GO" id="GO:0003700">
    <property type="term" value="F:DNA-binding transcription factor activity"/>
    <property type="evidence" value="ECO:0007669"/>
    <property type="project" value="InterPro"/>
</dbReference>
<dbReference type="CDD" id="cd08411">
    <property type="entry name" value="PBP2_OxyR"/>
    <property type="match status" value="1"/>
</dbReference>
<feature type="domain" description="HTH lysR-type" evidence="5">
    <location>
        <begin position="4"/>
        <end position="61"/>
    </location>
</feature>
<evidence type="ECO:0000259" key="5">
    <source>
        <dbReference type="PROSITE" id="PS50931"/>
    </source>
</evidence>
<organism evidence="6 7">
    <name type="scientific">Varunaivibrio sulfuroxidans</name>
    <dbReference type="NCBI Taxonomy" id="1773489"/>
    <lineage>
        <taxon>Bacteria</taxon>
        <taxon>Pseudomonadati</taxon>
        <taxon>Pseudomonadota</taxon>
        <taxon>Alphaproteobacteria</taxon>
        <taxon>Rhodospirillales</taxon>
        <taxon>Magnetovibrionaceae</taxon>
        <taxon>Varunaivibrio</taxon>
    </lineage>
</organism>
<dbReference type="FunFam" id="1.10.10.10:FF:000001">
    <property type="entry name" value="LysR family transcriptional regulator"/>
    <property type="match status" value="1"/>
</dbReference>
<keyword evidence="3" id="KW-0238">DNA-binding</keyword>
<dbReference type="Gene3D" id="3.40.190.10">
    <property type="entry name" value="Periplasmic binding protein-like II"/>
    <property type="match status" value="2"/>
</dbReference>
<keyword evidence="4" id="KW-0804">Transcription</keyword>
<sequence length="323" mass="35467">MILPTLRQLQYLVAVVDLRHFGQAAQRCFVTQSTLSAGIQDLEHILGAALIERTKRKVLPTPLGRDIAAQAKDVLNRAESLVDAAKGDTLPLSGRFRLGVIPTIGPFVLPWVLPELRHAYPDLRLYLREEQTARLLENLQSGDLDAALLALPYELGGMESVVLAEDPFWVACPKDHSLVRSVGKGAAIDAGAILVDDLLLLEDGHCLRDHALSACHLEDAKKRPEAFQATSLLTLVQMVANGLGVTFLPEIALNSEIVRTADIVVRPLGGTSAPRYLGLVWRRSSRHKKEMNLLADFLRRALADFNAKYPAGDLPSKKSERRS</sequence>
<evidence type="ECO:0000256" key="1">
    <source>
        <dbReference type="ARBA" id="ARBA00009437"/>
    </source>
</evidence>
<dbReference type="InterPro" id="IPR036388">
    <property type="entry name" value="WH-like_DNA-bd_sf"/>
</dbReference>
<evidence type="ECO:0000313" key="7">
    <source>
        <dbReference type="Proteomes" id="UP000295304"/>
    </source>
</evidence>
<dbReference type="Gene3D" id="1.10.10.10">
    <property type="entry name" value="Winged helix-like DNA-binding domain superfamily/Winged helix DNA-binding domain"/>
    <property type="match status" value="1"/>
</dbReference>
<dbReference type="GO" id="GO:0032993">
    <property type="term" value="C:protein-DNA complex"/>
    <property type="evidence" value="ECO:0007669"/>
    <property type="project" value="TreeGrafter"/>
</dbReference>
<comment type="caution">
    <text evidence="6">The sequence shown here is derived from an EMBL/GenBank/DDBJ whole genome shotgun (WGS) entry which is preliminary data.</text>
</comment>
<dbReference type="GO" id="GO:0003677">
    <property type="term" value="F:DNA binding"/>
    <property type="evidence" value="ECO:0007669"/>
    <property type="project" value="UniProtKB-KW"/>
</dbReference>
<evidence type="ECO:0000256" key="3">
    <source>
        <dbReference type="ARBA" id="ARBA00023125"/>
    </source>
</evidence>
<dbReference type="PROSITE" id="PS50931">
    <property type="entry name" value="HTH_LYSR"/>
    <property type="match status" value="1"/>
</dbReference>
<dbReference type="SUPFAM" id="SSF46785">
    <property type="entry name" value="Winged helix' DNA-binding domain"/>
    <property type="match status" value="1"/>
</dbReference>
<dbReference type="Pfam" id="PF03466">
    <property type="entry name" value="LysR_substrate"/>
    <property type="match status" value="1"/>
</dbReference>
<dbReference type="EMBL" id="SLZW01000008">
    <property type="protein sequence ID" value="TCS61290.1"/>
    <property type="molecule type" value="Genomic_DNA"/>
</dbReference>
<proteinExistence type="inferred from homology"/>
<dbReference type="PANTHER" id="PTHR30346">
    <property type="entry name" value="TRANSCRIPTIONAL DUAL REGULATOR HCAR-RELATED"/>
    <property type="match status" value="1"/>
</dbReference>
<evidence type="ECO:0000313" key="6">
    <source>
        <dbReference type="EMBL" id="TCS61290.1"/>
    </source>
</evidence>
<keyword evidence="7" id="KW-1185">Reference proteome</keyword>
<evidence type="ECO:0000256" key="4">
    <source>
        <dbReference type="ARBA" id="ARBA00023163"/>
    </source>
</evidence>
<dbReference type="InterPro" id="IPR000847">
    <property type="entry name" value="LysR_HTH_N"/>
</dbReference>
<dbReference type="SUPFAM" id="SSF53850">
    <property type="entry name" value="Periplasmic binding protein-like II"/>
    <property type="match status" value="1"/>
</dbReference>
<protein>
    <submittedName>
        <fullName evidence="6">LysR family hydrogen peroxide-inducible transcriptional activator</fullName>
    </submittedName>
</protein>
<dbReference type="RefSeq" id="WP_322111145.1">
    <property type="nucleotide sequence ID" value="NZ_CP119676.1"/>
</dbReference>
<dbReference type="AlphaFoldDB" id="A0A4R3J9M6"/>
<dbReference type="Proteomes" id="UP000295304">
    <property type="component" value="Unassembled WGS sequence"/>
</dbReference>
<dbReference type="InterPro" id="IPR036390">
    <property type="entry name" value="WH_DNA-bd_sf"/>
</dbReference>
<dbReference type="InterPro" id="IPR005119">
    <property type="entry name" value="LysR_subst-bd"/>
</dbReference>